<evidence type="ECO:0000256" key="2">
    <source>
        <dbReference type="ARBA" id="ARBA00022679"/>
    </source>
</evidence>
<dbReference type="Gene3D" id="3.40.50.300">
    <property type="entry name" value="P-loop containing nucleotide triphosphate hydrolases"/>
    <property type="match status" value="1"/>
</dbReference>
<dbReference type="PANTHER" id="PTHR11783">
    <property type="entry name" value="SULFOTRANSFERASE SULT"/>
    <property type="match status" value="1"/>
</dbReference>
<sequence length="172" mass="20328">EDTLVSWYHFLQSFLEEQINFDDFFEGFLDGNVEYGSYLDHVLSYLAHKDDDNLFLVSYEKLHANRKEEILRIAKFLGEEFYQSLSDNESLLDEIIVHTSFDYMKKNLVATLPHNRASEDTEDESERVINFFRKGTVGDGKRSLSLNQLKRLQKRVAETMKDREVLREWMDG</sequence>
<keyword evidence="2 4" id="KW-0808">Transferase</keyword>
<protein>
    <submittedName>
        <fullName evidence="4">Sulfotransferase 1C2</fullName>
    </submittedName>
</protein>
<proteinExistence type="inferred from homology"/>
<organism evidence="4 5">
    <name type="scientific">Araneus ventricosus</name>
    <name type="common">Orbweaver spider</name>
    <name type="synonym">Epeira ventricosa</name>
    <dbReference type="NCBI Taxonomy" id="182803"/>
    <lineage>
        <taxon>Eukaryota</taxon>
        <taxon>Metazoa</taxon>
        <taxon>Ecdysozoa</taxon>
        <taxon>Arthropoda</taxon>
        <taxon>Chelicerata</taxon>
        <taxon>Arachnida</taxon>
        <taxon>Araneae</taxon>
        <taxon>Araneomorphae</taxon>
        <taxon>Entelegynae</taxon>
        <taxon>Araneoidea</taxon>
        <taxon>Araneidae</taxon>
        <taxon>Araneus</taxon>
    </lineage>
</organism>
<dbReference type="Pfam" id="PF00685">
    <property type="entry name" value="Sulfotransfer_1"/>
    <property type="match status" value="1"/>
</dbReference>
<dbReference type="InterPro" id="IPR027417">
    <property type="entry name" value="P-loop_NTPase"/>
</dbReference>
<dbReference type="AlphaFoldDB" id="A0A4Y2NE92"/>
<dbReference type="Proteomes" id="UP000499080">
    <property type="component" value="Unassembled WGS sequence"/>
</dbReference>
<evidence type="ECO:0000313" key="4">
    <source>
        <dbReference type="EMBL" id="GBN37202.1"/>
    </source>
</evidence>
<comment type="caution">
    <text evidence="4">The sequence shown here is derived from an EMBL/GenBank/DDBJ whole genome shotgun (WGS) entry which is preliminary data.</text>
</comment>
<reference evidence="4 5" key="1">
    <citation type="journal article" date="2019" name="Sci. Rep.">
        <title>Orb-weaving spider Araneus ventricosus genome elucidates the spidroin gene catalogue.</title>
        <authorList>
            <person name="Kono N."/>
            <person name="Nakamura H."/>
            <person name="Ohtoshi R."/>
            <person name="Moran D.A.P."/>
            <person name="Shinohara A."/>
            <person name="Yoshida Y."/>
            <person name="Fujiwara M."/>
            <person name="Mori M."/>
            <person name="Tomita M."/>
            <person name="Arakawa K."/>
        </authorList>
    </citation>
    <scope>NUCLEOTIDE SEQUENCE [LARGE SCALE GENOMIC DNA]</scope>
</reference>
<comment type="similarity">
    <text evidence="1">Belongs to the sulfotransferase 1 family.</text>
</comment>
<dbReference type="SUPFAM" id="SSF52540">
    <property type="entry name" value="P-loop containing nucleoside triphosphate hydrolases"/>
    <property type="match status" value="1"/>
</dbReference>
<dbReference type="EMBL" id="BGPR01208998">
    <property type="protein sequence ID" value="GBN37202.1"/>
    <property type="molecule type" value="Genomic_DNA"/>
</dbReference>
<evidence type="ECO:0000259" key="3">
    <source>
        <dbReference type="Pfam" id="PF00685"/>
    </source>
</evidence>
<evidence type="ECO:0000313" key="5">
    <source>
        <dbReference type="Proteomes" id="UP000499080"/>
    </source>
</evidence>
<dbReference type="InterPro" id="IPR000863">
    <property type="entry name" value="Sulfotransferase_dom"/>
</dbReference>
<keyword evidence="5" id="KW-1185">Reference proteome</keyword>
<gene>
    <name evidence="4" type="primary">Sult1c2_4</name>
    <name evidence="4" type="ORF">AVEN_261613_1</name>
</gene>
<name>A0A4Y2NE92_ARAVE</name>
<dbReference type="OrthoDB" id="205623at2759"/>
<feature type="domain" description="Sulfotransferase" evidence="3">
    <location>
        <begin position="2"/>
        <end position="162"/>
    </location>
</feature>
<accession>A0A4Y2NE92</accession>
<feature type="non-terminal residue" evidence="4">
    <location>
        <position position="1"/>
    </location>
</feature>
<dbReference type="GO" id="GO:0008146">
    <property type="term" value="F:sulfotransferase activity"/>
    <property type="evidence" value="ECO:0007669"/>
    <property type="project" value="InterPro"/>
</dbReference>
<evidence type="ECO:0000256" key="1">
    <source>
        <dbReference type="ARBA" id="ARBA00005771"/>
    </source>
</evidence>